<evidence type="ECO:0008006" key="3">
    <source>
        <dbReference type="Google" id="ProtNLM"/>
    </source>
</evidence>
<dbReference type="HOGENOM" id="CLU_2970611_0_0_4"/>
<dbReference type="EMBL" id="CM000832">
    <property type="protein sequence ID" value="EET08452.1"/>
    <property type="molecule type" value="Genomic_DNA"/>
</dbReference>
<protein>
    <recommendedName>
        <fullName evidence="3">Penicillin-binding protein</fullName>
    </recommendedName>
</protein>
<gene>
    <name evidence="1" type="ORF">BURPS1710A_0026</name>
</gene>
<evidence type="ECO:0000313" key="2">
    <source>
        <dbReference type="Proteomes" id="UP000001812"/>
    </source>
</evidence>
<organism evidence="1 2">
    <name type="scientific">Burkholderia pseudomallei 1710a</name>
    <dbReference type="NCBI Taxonomy" id="320371"/>
    <lineage>
        <taxon>Bacteria</taxon>
        <taxon>Pseudomonadati</taxon>
        <taxon>Pseudomonadota</taxon>
        <taxon>Betaproteobacteria</taxon>
        <taxon>Burkholderiales</taxon>
        <taxon>Burkholderiaceae</taxon>
        <taxon>Burkholderia</taxon>
        <taxon>pseudomallei group</taxon>
    </lineage>
</organism>
<dbReference type="Proteomes" id="UP000001812">
    <property type="component" value="Chromosome I"/>
</dbReference>
<sequence length="58" mass="6716">MLRGFATQPIWEEAVIWGCEVVSHTYAARQPLYIEWLALEARYASALKRDGYIETDLL</sequence>
<name>A0A0E1WFU0_BURPE</name>
<accession>A0A0E1WFU0</accession>
<dbReference type="AlphaFoldDB" id="A0A0E1WFU0"/>
<proteinExistence type="predicted"/>
<reference evidence="2" key="1">
    <citation type="submission" date="2007-08" db="EMBL/GenBank/DDBJ databases">
        <title>Annotation of Burkholderia pseudomallei 1710a.</title>
        <authorList>
            <person name="Harkins D.M."/>
            <person name="DeShazer D."/>
            <person name="Woods D.E."/>
            <person name="Brinkac L.M."/>
            <person name="Brown K.A."/>
            <person name="Hung G.C."/>
            <person name="Tuanyok A."/>
            <person name="Zhang B."/>
            <person name="Nierman W.C."/>
        </authorList>
    </citation>
    <scope>NUCLEOTIDE SEQUENCE [LARGE SCALE GENOMIC DNA]</scope>
    <source>
        <strain evidence="2">1710a</strain>
    </source>
</reference>
<evidence type="ECO:0000313" key="1">
    <source>
        <dbReference type="EMBL" id="EET08452.1"/>
    </source>
</evidence>
<reference evidence="1 2" key="2">
    <citation type="submission" date="2009-05" db="EMBL/GenBank/DDBJ databases">
        <authorList>
            <person name="Harkins D.M."/>
            <person name="DeShazer D."/>
            <person name="Woods D.E."/>
            <person name="Brinkac L.M."/>
            <person name="Brown K.A."/>
            <person name="Hung G.C."/>
            <person name="Tuanyok A."/>
            <person name="Zhang B."/>
            <person name="Nierman W.C."/>
        </authorList>
    </citation>
    <scope>NUCLEOTIDE SEQUENCE [LARGE SCALE GENOMIC DNA]</scope>
    <source>
        <strain evidence="1 2">1710a</strain>
    </source>
</reference>